<proteinExistence type="predicted"/>
<dbReference type="Proteomes" id="UP000483286">
    <property type="component" value="Unassembled WGS sequence"/>
</dbReference>
<dbReference type="InterPro" id="IPR046532">
    <property type="entry name" value="DUF6597"/>
</dbReference>
<evidence type="ECO:0000313" key="6">
    <source>
        <dbReference type="Proteomes" id="UP000483286"/>
    </source>
</evidence>
<keyword evidence="6" id="KW-1185">Reference proteome</keyword>
<name>A0A7C9HTS4_9DEIO</name>
<dbReference type="GO" id="GO:0043565">
    <property type="term" value="F:sequence-specific DNA binding"/>
    <property type="evidence" value="ECO:0007669"/>
    <property type="project" value="InterPro"/>
</dbReference>
<organism evidence="5 6">
    <name type="scientific">Deinococcus arboris</name>
    <dbReference type="NCBI Taxonomy" id="2682977"/>
    <lineage>
        <taxon>Bacteria</taxon>
        <taxon>Thermotogati</taxon>
        <taxon>Deinococcota</taxon>
        <taxon>Deinococci</taxon>
        <taxon>Deinococcales</taxon>
        <taxon>Deinococcaceae</taxon>
        <taxon>Deinococcus</taxon>
    </lineage>
</organism>
<evidence type="ECO:0000256" key="1">
    <source>
        <dbReference type="ARBA" id="ARBA00023015"/>
    </source>
</evidence>
<dbReference type="AlphaFoldDB" id="A0A7C9HTS4"/>
<dbReference type="Pfam" id="PF12833">
    <property type="entry name" value="HTH_18"/>
    <property type="match status" value="1"/>
</dbReference>
<evidence type="ECO:0000256" key="3">
    <source>
        <dbReference type="ARBA" id="ARBA00023163"/>
    </source>
</evidence>
<dbReference type="EMBL" id="WQLB01000035">
    <property type="protein sequence ID" value="MVN88813.1"/>
    <property type="molecule type" value="Genomic_DNA"/>
</dbReference>
<dbReference type="SMART" id="SM00342">
    <property type="entry name" value="HTH_ARAC"/>
    <property type="match status" value="1"/>
</dbReference>
<dbReference type="Gene3D" id="1.10.10.60">
    <property type="entry name" value="Homeodomain-like"/>
    <property type="match status" value="1"/>
</dbReference>
<evidence type="ECO:0000259" key="4">
    <source>
        <dbReference type="PROSITE" id="PS01124"/>
    </source>
</evidence>
<keyword evidence="3" id="KW-0804">Transcription</keyword>
<gene>
    <name evidence="5" type="ORF">GO986_18905</name>
</gene>
<evidence type="ECO:0000256" key="2">
    <source>
        <dbReference type="ARBA" id="ARBA00023125"/>
    </source>
</evidence>
<keyword evidence="2" id="KW-0238">DNA-binding</keyword>
<keyword evidence="1" id="KW-0805">Transcription regulation</keyword>
<dbReference type="PANTHER" id="PTHR46796">
    <property type="entry name" value="HTH-TYPE TRANSCRIPTIONAL ACTIVATOR RHAS-RELATED"/>
    <property type="match status" value="1"/>
</dbReference>
<comment type="caution">
    <text evidence="5">The sequence shown here is derived from an EMBL/GenBank/DDBJ whole genome shotgun (WGS) entry which is preliminary data.</text>
</comment>
<dbReference type="InterPro" id="IPR050204">
    <property type="entry name" value="AraC_XylS_family_regulators"/>
</dbReference>
<protein>
    <submittedName>
        <fullName evidence="5">Helix-turn-helix domain-containing protein</fullName>
    </submittedName>
</protein>
<dbReference type="InterPro" id="IPR009057">
    <property type="entry name" value="Homeodomain-like_sf"/>
</dbReference>
<reference evidence="5 6" key="1">
    <citation type="submission" date="2019-12" db="EMBL/GenBank/DDBJ databases">
        <title>Deinococcus sp. HMF7620 Genome sequencing and assembly.</title>
        <authorList>
            <person name="Kang H."/>
            <person name="Kim H."/>
            <person name="Joh K."/>
        </authorList>
    </citation>
    <scope>NUCLEOTIDE SEQUENCE [LARGE SCALE GENOMIC DNA]</scope>
    <source>
        <strain evidence="5 6">HMF7620</strain>
    </source>
</reference>
<feature type="domain" description="HTH araC/xylS-type" evidence="4">
    <location>
        <begin position="171"/>
        <end position="255"/>
    </location>
</feature>
<accession>A0A7C9HTS4</accession>
<dbReference type="RefSeq" id="WP_157460960.1">
    <property type="nucleotide sequence ID" value="NZ_WQLB01000035.1"/>
</dbReference>
<dbReference type="PANTHER" id="PTHR46796:SF15">
    <property type="entry name" value="BLL1074 PROTEIN"/>
    <property type="match status" value="1"/>
</dbReference>
<dbReference type="SUPFAM" id="SSF46689">
    <property type="entry name" value="Homeodomain-like"/>
    <property type="match status" value="1"/>
</dbReference>
<dbReference type="Pfam" id="PF20240">
    <property type="entry name" value="DUF6597"/>
    <property type="match status" value="1"/>
</dbReference>
<dbReference type="InterPro" id="IPR018060">
    <property type="entry name" value="HTH_AraC"/>
</dbReference>
<evidence type="ECO:0000313" key="5">
    <source>
        <dbReference type="EMBL" id="MVN88813.1"/>
    </source>
</evidence>
<dbReference type="PROSITE" id="PS01124">
    <property type="entry name" value="HTH_ARAC_FAMILY_2"/>
    <property type="match status" value="1"/>
</dbReference>
<sequence length="278" mass="30757">MYLEVPPHVRLRPLVRTYWQIEEFHAPGQEEHRFMPERTVRLTFFSGDSWQSGAAHSDALDRLPGATLTGMWLAPRRLVSVGLTRALGVELYPWGARQLFGWSMAMQGLDLAPVSAPVSRAIPALLRAGAWAEAREVLDDWLLERLATHEQALGVAVQAASALYTSLGTARIGTLAEELNVSPRQLERGFAQEVGVNAKTLARLIRFEEAHNRLYVNPDEGLAGLAYDLGFADQAHLTREFRTMAHMTPRAFAAYARQMAHPHDALAPVTPVVAVPLP</sequence>
<dbReference type="GO" id="GO:0003700">
    <property type="term" value="F:DNA-binding transcription factor activity"/>
    <property type="evidence" value="ECO:0007669"/>
    <property type="project" value="InterPro"/>
</dbReference>